<dbReference type="Pfam" id="PF16126">
    <property type="entry name" value="DUF4838"/>
    <property type="match status" value="1"/>
</dbReference>
<accession>E7RNR1</accession>
<dbReference type="EMBL" id="AEPE02000003">
    <property type="protein sequence ID" value="EFZ37354.1"/>
    <property type="molecule type" value="Genomic_DNA"/>
</dbReference>
<sequence length="383" mass="43474">MQRRSVLHIIVLLLFVDVPIFAQFQIVKDGKPKVEIICQDETAAVNKEAADLLNIFVERISGTKLPIHFGGKRNAKCIIIGEKMDMADEDGLGIICRGNKLSIFSGGGRGAIYGVVHLLEKYMGVNYYAYNAYTLTKSKDISLKDIVVYQTPAFRSRQTYSYGNDDLIYKNWFALEDHQGLFAADMWVHTFNRILPFAVYGKQHPEYYSFINGKRQPGEHSQWCLTNPDIFEEACKKIDSIFKSNPDMKIISVSQNDGNNTNRSCTSCKAVDDYEGSPSGTIIRFMNKLARRFPDKEISTLAYLYSMQPPKHVKPLPNVNIMLCSIDSRREVPLTDNVSGRTFADALDGWSKISDNIFVWDYGINFDNVISPFPNFHILQKNV</sequence>
<reference evidence="2" key="1">
    <citation type="submission" date="2011-01" db="EMBL/GenBank/DDBJ databases">
        <authorList>
            <person name="Muzny D."/>
            <person name="Qin X."/>
            <person name="Buhay C."/>
            <person name="Dugan-Rocha S."/>
            <person name="Ding Y."/>
            <person name="Chen G."/>
            <person name="Hawes A."/>
            <person name="Holder M."/>
            <person name="Jhangiani S."/>
            <person name="Johnson A."/>
            <person name="Khan Z."/>
            <person name="Li Z."/>
            <person name="Liu W."/>
            <person name="Liu X."/>
            <person name="Perez L."/>
            <person name="Shen H."/>
            <person name="Wang Q."/>
            <person name="Watt J."/>
            <person name="Xi L."/>
            <person name="Xin Y."/>
            <person name="Zhou J."/>
            <person name="Deng J."/>
            <person name="Jiang H."/>
            <person name="Liu Y."/>
            <person name="Qu J."/>
            <person name="Song X.-Z."/>
            <person name="Zhang L."/>
            <person name="Villasana D."/>
            <person name="Johnson A."/>
            <person name="Liu J."/>
            <person name="Liyanage D."/>
            <person name="Lorensuhewa L."/>
            <person name="Robinson T."/>
            <person name="Song A."/>
            <person name="Song B.-B."/>
            <person name="Dinh H."/>
            <person name="Thornton R."/>
            <person name="Coyle M."/>
            <person name="Francisco L."/>
            <person name="Jackson L."/>
            <person name="Javaid M."/>
            <person name="Korchina V."/>
            <person name="Kovar C."/>
            <person name="Mata R."/>
            <person name="Mathew T."/>
            <person name="Ngo R."/>
            <person name="Nguyen L."/>
            <person name="Nguyen N."/>
            <person name="Okwuonu G."/>
            <person name="Ongeri F."/>
            <person name="Pham C."/>
            <person name="Simmons D."/>
            <person name="Wilczek-Boney K."/>
            <person name="Hale W."/>
            <person name="Jakkamsetti A."/>
            <person name="Pham P."/>
            <person name="Ruth R."/>
            <person name="San Lucas F."/>
            <person name="Warren J."/>
            <person name="Zhang J."/>
            <person name="Zhao Z."/>
            <person name="Zhou C."/>
            <person name="Zhu D."/>
            <person name="Lee S."/>
            <person name="Bess C."/>
            <person name="Blankenburg K."/>
            <person name="Forbes L."/>
            <person name="Fu Q."/>
            <person name="Gubbala S."/>
            <person name="Hirani K."/>
            <person name="Jayaseelan J.C."/>
            <person name="Lara F."/>
            <person name="Munidasa M."/>
            <person name="Palculict T."/>
            <person name="Patil S."/>
            <person name="Pu L.-L."/>
            <person name="Saada N."/>
            <person name="Tang L."/>
            <person name="Weissenberger G."/>
            <person name="Zhu Y."/>
            <person name="Hemphill L."/>
            <person name="Shang Y."/>
            <person name="Youmans B."/>
            <person name="Ayvaz T."/>
            <person name="Ross M."/>
            <person name="Santibanez J."/>
            <person name="Aqrawi P."/>
            <person name="Gross S."/>
            <person name="Joshi V."/>
            <person name="Fowler G."/>
            <person name="Nazareth L."/>
            <person name="Reid J."/>
            <person name="Worley K."/>
            <person name="Petrosino J."/>
            <person name="Highlander S."/>
            <person name="Gibbs R."/>
        </authorList>
    </citation>
    <scope>NUCLEOTIDE SEQUENCE [LARGE SCALE GENOMIC DNA]</scope>
    <source>
        <strain evidence="2">ATCC 33269</strain>
    </source>
</reference>
<gene>
    <name evidence="2" type="ORF">HMPREF0663_10812</name>
</gene>
<comment type="caution">
    <text evidence="2">The sequence shown here is derived from an EMBL/GenBank/DDBJ whole genome shotgun (WGS) entry which is preliminary data.</text>
</comment>
<dbReference type="HOGENOM" id="CLU_019083_0_0_10"/>
<dbReference type="eggNOG" id="COG3525">
    <property type="taxonomic scope" value="Bacteria"/>
</dbReference>
<keyword evidence="1" id="KW-0378">Hydrolase</keyword>
<dbReference type="PANTHER" id="PTHR47406:SF2">
    <property type="entry name" value="ALPHA GLUCURONIDASE N-TERMINAL DOMAIN-CONTAINING PROTEIN"/>
    <property type="match status" value="1"/>
</dbReference>
<dbReference type="AlphaFoldDB" id="E7RNR1"/>
<keyword evidence="3" id="KW-1185">Reference proteome</keyword>
<proteinExistence type="predicted"/>
<dbReference type="SUPFAM" id="SSF55545">
    <property type="entry name" value="beta-N-acetylhexosaminidase-like domain"/>
    <property type="match status" value="1"/>
</dbReference>
<dbReference type="Proteomes" id="UP000005580">
    <property type="component" value="Unassembled WGS sequence"/>
</dbReference>
<evidence type="ECO:0008006" key="4">
    <source>
        <dbReference type="Google" id="ProtNLM"/>
    </source>
</evidence>
<dbReference type="InterPro" id="IPR032287">
    <property type="entry name" value="DUF4838"/>
</dbReference>
<dbReference type="GO" id="GO:0016787">
    <property type="term" value="F:hydrolase activity"/>
    <property type="evidence" value="ECO:0007669"/>
    <property type="project" value="UniProtKB-KW"/>
</dbReference>
<evidence type="ECO:0000313" key="3">
    <source>
        <dbReference type="Proteomes" id="UP000005580"/>
    </source>
</evidence>
<name>E7RNR1_9BACT</name>
<dbReference type="Gene3D" id="3.30.379.10">
    <property type="entry name" value="Chitobiase/beta-hexosaminidase domain 2-like"/>
    <property type="match status" value="1"/>
</dbReference>
<dbReference type="STRING" id="28134.SAMN05444288_2334"/>
<dbReference type="PANTHER" id="PTHR47406">
    <property type="entry name" value="COAGULATION FACTOR 5/8 TYPE, C-TERMINAL"/>
    <property type="match status" value="1"/>
</dbReference>
<dbReference type="GO" id="GO:0005975">
    <property type="term" value="P:carbohydrate metabolic process"/>
    <property type="evidence" value="ECO:0007669"/>
    <property type="project" value="UniProtKB-ARBA"/>
</dbReference>
<evidence type="ECO:0000256" key="1">
    <source>
        <dbReference type="ARBA" id="ARBA00022801"/>
    </source>
</evidence>
<evidence type="ECO:0000313" key="2">
    <source>
        <dbReference type="EMBL" id="EFZ37354.1"/>
    </source>
</evidence>
<dbReference type="InterPro" id="IPR029018">
    <property type="entry name" value="Hex-like_dom2"/>
</dbReference>
<organism evidence="2 3">
    <name type="scientific">Hoylesella oralis ATCC 33269</name>
    <dbReference type="NCBI Taxonomy" id="873533"/>
    <lineage>
        <taxon>Bacteria</taxon>
        <taxon>Pseudomonadati</taxon>
        <taxon>Bacteroidota</taxon>
        <taxon>Bacteroidia</taxon>
        <taxon>Bacteroidales</taxon>
        <taxon>Prevotellaceae</taxon>
        <taxon>Hoylesella</taxon>
    </lineage>
</organism>
<protein>
    <recommendedName>
        <fullName evidence="4">DUF4838 domain-containing protein</fullName>
    </recommendedName>
</protein>